<dbReference type="Proteomes" id="UP000284644">
    <property type="component" value="Unassembled WGS sequence"/>
</dbReference>
<protein>
    <submittedName>
        <fullName evidence="6">ABC transporter ATP-binding protein</fullName>
    </submittedName>
</protein>
<dbReference type="SUPFAM" id="SSF52540">
    <property type="entry name" value="P-loop containing nucleoside triphosphate hydrolases"/>
    <property type="match status" value="2"/>
</dbReference>
<dbReference type="Pfam" id="PF16326">
    <property type="entry name" value="ABC_tran_CTD"/>
    <property type="match status" value="1"/>
</dbReference>
<evidence type="ECO:0000313" key="7">
    <source>
        <dbReference type="EMBL" id="RHE14080.1"/>
    </source>
</evidence>
<dbReference type="InterPro" id="IPR032524">
    <property type="entry name" value="ABC_tran_C"/>
</dbReference>
<dbReference type="RefSeq" id="WP_117738880.1">
    <property type="nucleotide sequence ID" value="NZ_QSJW01000003.1"/>
</dbReference>
<evidence type="ECO:0000313" key="6">
    <source>
        <dbReference type="EMBL" id="RGN07706.1"/>
    </source>
</evidence>
<dbReference type="InterPro" id="IPR051309">
    <property type="entry name" value="ABCF_ATPase"/>
</dbReference>
<dbReference type="PANTHER" id="PTHR42855">
    <property type="entry name" value="ABC TRANSPORTER ATP-BINDING SUBUNIT"/>
    <property type="match status" value="1"/>
</dbReference>
<dbReference type="PANTHER" id="PTHR42855:SF2">
    <property type="entry name" value="DRUG RESISTANCE ABC TRANSPORTER,ATP-BINDING PROTEIN"/>
    <property type="match status" value="1"/>
</dbReference>
<dbReference type="PROSITE" id="PS50893">
    <property type="entry name" value="ABC_TRANSPORTER_2"/>
    <property type="match status" value="2"/>
</dbReference>
<feature type="compositionally biased region" description="Basic and acidic residues" evidence="4">
    <location>
        <begin position="566"/>
        <end position="579"/>
    </location>
</feature>
<dbReference type="InterPro" id="IPR032781">
    <property type="entry name" value="ABC_tran_Xtn"/>
</dbReference>
<dbReference type="InterPro" id="IPR037118">
    <property type="entry name" value="Val-tRNA_synth_C_sf"/>
</dbReference>
<dbReference type="Pfam" id="PF12848">
    <property type="entry name" value="ABC_tran_Xtn"/>
    <property type="match status" value="1"/>
</dbReference>
<dbReference type="CDD" id="cd03221">
    <property type="entry name" value="ABCF_EF-3"/>
    <property type="match status" value="2"/>
</dbReference>
<gene>
    <name evidence="7" type="ORF">DW767_06045</name>
    <name evidence="6" type="ORF">DXB81_04180</name>
</gene>
<keyword evidence="3 6" id="KW-0067">ATP-binding</keyword>
<evidence type="ECO:0000256" key="1">
    <source>
        <dbReference type="ARBA" id="ARBA00022737"/>
    </source>
</evidence>
<evidence type="ECO:0000256" key="4">
    <source>
        <dbReference type="SAM" id="MobiDB-lite"/>
    </source>
</evidence>
<dbReference type="Pfam" id="PF00005">
    <property type="entry name" value="ABC_tran"/>
    <property type="match status" value="2"/>
</dbReference>
<sequence length="638" mass="72711">MILSCQGISKSFGEKVILEDASFHIEEREKAALIGNNGAGKTTLLRIIMEEILADAGQVVLAKDKRIGYLAQYQDVQGHLSVYEELLSTKQYIIDMEERLRAMEVQMKNASGEELDRLMNSYTRLTHEFELENGYAYKSELMGVLNGLGFTEEDFTKQVATLSGGQKTRVALGKLLISKPDILLLDEPTNHLDMESIAWLETYLLNYPGAVFIVSHDRYFLDKVVTKVIEIDAGQVRMYAGNYSAYAEKKAQLRDAQYKAYLNQQREIKHQEAVIVKLKSFNREKSIKRAESREKMLNKIQRIDKPIEVQSQMRLSLEPRVVSGNDVLTVEDLAKSFPQQKLFSNISFQIKRGERVALIGNNGTGKTTMLKILNGLLDADAGSFSLGAKVQIGYYDQEHHVLHAEKTIFEEISDTYPTLTETQIRNMLAAFLFTGDDVFKVISSLSGGERGRVSLAKLMLSEANFLILDEPTNHLDIASKEILEEALNSYTGTVLYVSHDRYFINQTATRILDLTNQSVVNYIGDYDYYLEKKEELTEKYAPTAQEATEEAKEETSSEGKLTWQQQKEEQARKRKQENELKKVEKRIEELETRDKEIDDTLVLPDVCTNVGRCAELSREKDKIQAELEELYEKWEELA</sequence>
<dbReference type="Proteomes" id="UP000261222">
    <property type="component" value="Unassembled WGS sequence"/>
</dbReference>
<organism evidence="6 8">
    <name type="scientific">Blautia obeum</name>
    <dbReference type="NCBI Taxonomy" id="40520"/>
    <lineage>
        <taxon>Bacteria</taxon>
        <taxon>Bacillati</taxon>
        <taxon>Bacillota</taxon>
        <taxon>Clostridia</taxon>
        <taxon>Lachnospirales</taxon>
        <taxon>Lachnospiraceae</taxon>
        <taxon>Blautia</taxon>
    </lineage>
</organism>
<proteinExistence type="predicted"/>
<dbReference type="InterPro" id="IPR003439">
    <property type="entry name" value="ABC_transporter-like_ATP-bd"/>
</dbReference>
<evidence type="ECO:0000313" key="9">
    <source>
        <dbReference type="Proteomes" id="UP000284644"/>
    </source>
</evidence>
<feature type="region of interest" description="Disordered" evidence="4">
    <location>
        <begin position="549"/>
        <end position="579"/>
    </location>
</feature>
<dbReference type="AlphaFoldDB" id="A0A3E5ACF6"/>
<dbReference type="GO" id="GO:0005524">
    <property type="term" value="F:ATP binding"/>
    <property type="evidence" value="ECO:0007669"/>
    <property type="project" value="UniProtKB-KW"/>
</dbReference>
<dbReference type="FunFam" id="3.40.50.300:FF:000309">
    <property type="entry name" value="ABC transporter ATP-binding protein"/>
    <property type="match status" value="1"/>
</dbReference>
<dbReference type="EMBL" id="QSUB01000001">
    <property type="protein sequence ID" value="RGN07706.1"/>
    <property type="molecule type" value="Genomic_DNA"/>
</dbReference>
<dbReference type="GO" id="GO:0016887">
    <property type="term" value="F:ATP hydrolysis activity"/>
    <property type="evidence" value="ECO:0007669"/>
    <property type="project" value="InterPro"/>
</dbReference>
<evidence type="ECO:0000259" key="5">
    <source>
        <dbReference type="PROSITE" id="PS50893"/>
    </source>
</evidence>
<accession>A0A3E5ACF6</accession>
<dbReference type="PROSITE" id="PS00211">
    <property type="entry name" value="ABC_TRANSPORTER_1"/>
    <property type="match status" value="1"/>
</dbReference>
<comment type="caution">
    <text evidence="6">The sequence shown here is derived from an EMBL/GenBank/DDBJ whole genome shotgun (WGS) entry which is preliminary data.</text>
</comment>
<reference evidence="8 9" key="1">
    <citation type="submission" date="2018-08" db="EMBL/GenBank/DDBJ databases">
        <title>A genome reference for cultivated species of the human gut microbiota.</title>
        <authorList>
            <person name="Zou Y."/>
            <person name="Xue W."/>
            <person name="Luo G."/>
        </authorList>
    </citation>
    <scope>NUCLEOTIDE SEQUENCE [LARGE SCALE GENOMIC DNA]</scope>
    <source>
        <strain evidence="7 9">AM29-25AC</strain>
        <strain evidence="6 8">OM06-11AA</strain>
    </source>
</reference>
<name>A0A3E5ACF6_9FIRM</name>
<dbReference type="Gene3D" id="3.40.50.300">
    <property type="entry name" value="P-loop containing nucleotide triphosphate hydrolases"/>
    <property type="match status" value="2"/>
</dbReference>
<feature type="domain" description="ABC transporter" evidence="5">
    <location>
        <begin position="3"/>
        <end position="258"/>
    </location>
</feature>
<dbReference type="InterPro" id="IPR003593">
    <property type="entry name" value="AAA+_ATPase"/>
</dbReference>
<feature type="domain" description="ABC transporter" evidence="5">
    <location>
        <begin position="328"/>
        <end position="541"/>
    </location>
</feature>
<dbReference type="InterPro" id="IPR017871">
    <property type="entry name" value="ABC_transporter-like_CS"/>
</dbReference>
<dbReference type="EMBL" id="QSJW01000003">
    <property type="protein sequence ID" value="RHE14080.1"/>
    <property type="molecule type" value="Genomic_DNA"/>
</dbReference>
<evidence type="ECO:0000256" key="3">
    <source>
        <dbReference type="ARBA" id="ARBA00022840"/>
    </source>
</evidence>
<dbReference type="GO" id="GO:0003677">
    <property type="term" value="F:DNA binding"/>
    <property type="evidence" value="ECO:0007669"/>
    <property type="project" value="InterPro"/>
</dbReference>
<dbReference type="InterPro" id="IPR027417">
    <property type="entry name" value="P-loop_NTPase"/>
</dbReference>
<dbReference type="Gene3D" id="1.10.287.380">
    <property type="entry name" value="Valyl-tRNA synthetase, C-terminal domain"/>
    <property type="match status" value="1"/>
</dbReference>
<keyword evidence="2" id="KW-0547">Nucleotide-binding</keyword>
<evidence type="ECO:0000256" key="2">
    <source>
        <dbReference type="ARBA" id="ARBA00022741"/>
    </source>
</evidence>
<dbReference type="FunFam" id="3.40.50.300:FF:000011">
    <property type="entry name" value="Putative ABC transporter ATP-binding component"/>
    <property type="match status" value="1"/>
</dbReference>
<keyword evidence="1" id="KW-0677">Repeat</keyword>
<dbReference type="SMART" id="SM00382">
    <property type="entry name" value="AAA"/>
    <property type="match status" value="2"/>
</dbReference>
<evidence type="ECO:0000313" key="8">
    <source>
        <dbReference type="Proteomes" id="UP000261222"/>
    </source>
</evidence>